<sequence>MVLTEEGLFMTCSPSHVAILVPSVHKAADHLRQFDFEIGEEEVFPETREIYVQGSERNALLLMEARDTGSYRKALQKRGPGIHHLAIDVLDLEGFLSSIAGSGWFLHLNSLQTMKDFRSAYLARPGFPALIEVQEKTALMDGPLFVDGVSLPFDPGLTRLMKSVGLDRTVTPGNPSLRLGGKQIELEALY</sequence>
<reference evidence="1" key="1">
    <citation type="submission" date="2021-01" db="EMBL/GenBank/DDBJ databases">
        <authorList>
            <person name="Sun Q."/>
        </authorList>
    </citation>
    <scope>NUCLEOTIDE SEQUENCE</scope>
    <source>
        <strain evidence="1">YIM B02566</strain>
    </source>
</reference>
<evidence type="ECO:0000313" key="2">
    <source>
        <dbReference type="Proteomes" id="UP000616151"/>
    </source>
</evidence>
<accession>A0ACC5QY51</accession>
<dbReference type="EMBL" id="JAENHL010000004">
    <property type="protein sequence ID" value="MBK1865309.1"/>
    <property type="molecule type" value="Genomic_DNA"/>
</dbReference>
<dbReference type="Proteomes" id="UP000616151">
    <property type="component" value="Unassembled WGS sequence"/>
</dbReference>
<protein>
    <submittedName>
        <fullName evidence="1">VOC family protein</fullName>
    </submittedName>
</protein>
<keyword evidence="2" id="KW-1185">Reference proteome</keyword>
<proteinExistence type="predicted"/>
<comment type="caution">
    <text evidence="1">The sequence shown here is derived from an EMBL/GenBank/DDBJ whole genome shotgun (WGS) entry which is preliminary data.</text>
</comment>
<gene>
    <name evidence="1" type="ORF">JHL16_03010</name>
</gene>
<organism evidence="1 2">
    <name type="scientific">Taklimakanibacter albus</name>
    <dbReference type="NCBI Taxonomy" id="2800327"/>
    <lineage>
        <taxon>Bacteria</taxon>
        <taxon>Pseudomonadati</taxon>
        <taxon>Pseudomonadota</taxon>
        <taxon>Alphaproteobacteria</taxon>
        <taxon>Hyphomicrobiales</taxon>
        <taxon>Aestuariivirgaceae</taxon>
        <taxon>Taklimakanibacter</taxon>
    </lineage>
</organism>
<name>A0ACC5QY51_9HYPH</name>
<evidence type="ECO:0000313" key="1">
    <source>
        <dbReference type="EMBL" id="MBK1865309.1"/>
    </source>
</evidence>